<evidence type="ECO:0000256" key="1">
    <source>
        <dbReference type="SAM" id="MobiDB-lite"/>
    </source>
</evidence>
<dbReference type="EMBL" id="CP006643">
    <property type="protein sequence ID" value="AGX02344.1"/>
    <property type="molecule type" value="Genomic_DNA"/>
</dbReference>
<dbReference type="KEGG" id="bif:N288_01885"/>
<organism evidence="2 3">
    <name type="scientific">Bacillus infantis NRRL B-14911</name>
    <dbReference type="NCBI Taxonomy" id="1367477"/>
    <lineage>
        <taxon>Bacteria</taxon>
        <taxon>Bacillati</taxon>
        <taxon>Bacillota</taxon>
        <taxon>Bacilli</taxon>
        <taxon>Bacillales</taxon>
        <taxon>Bacillaceae</taxon>
        <taxon>Bacillus</taxon>
    </lineage>
</organism>
<keyword evidence="3" id="KW-1185">Reference proteome</keyword>
<gene>
    <name evidence="2" type="ORF">N288_01885</name>
</gene>
<accession>U5L4A3</accession>
<sequence>MEEQKKDKKVGEKMKSMDAMDQGLNIISQAFNRATGVDEGNDGREDQQDYK</sequence>
<dbReference type="PATRIC" id="fig|1367477.3.peg.321"/>
<evidence type="ECO:0000313" key="3">
    <source>
        <dbReference type="Proteomes" id="UP000017805"/>
    </source>
</evidence>
<proteinExistence type="predicted"/>
<protein>
    <submittedName>
        <fullName evidence="2">Uncharacterized protein</fullName>
    </submittedName>
</protein>
<dbReference type="STRING" id="1367477.N288_01885"/>
<name>U5L4A3_9BACI</name>
<evidence type="ECO:0000313" key="2">
    <source>
        <dbReference type="EMBL" id="AGX02344.1"/>
    </source>
</evidence>
<dbReference type="AlphaFoldDB" id="U5L4A3"/>
<dbReference type="RefSeq" id="WP_009792523.1">
    <property type="nucleotide sequence ID" value="NC_022524.1"/>
</dbReference>
<dbReference type="HOGENOM" id="CLU_3095556_0_0_9"/>
<dbReference type="Proteomes" id="UP000017805">
    <property type="component" value="Chromosome"/>
</dbReference>
<feature type="compositionally biased region" description="Basic and acidic residues" evidence="1">
    <location>
        <begin position="41"/>
        <end position="51"/>
    </location>
</feature>
<feature type="region of interest" description="Disordered" evidence="1">
    <location>
        <begin position="32"/>
        <end position="51"/>
    </location>
</feature>
<reference evidence="2 3" key="1">
    <citation type="submission" date="2013-07" db="EMBL/GenBank/DDBJ databases">
        <title>Complete genome sequence of Bacillus infantis NRRL B-14911 that has potential to induce cardiac disease by antigenic mimicry.</title>
        <authorList>
            <person name="Massilamany C."/>
            <person name="Smith T.P.L."/>
            <person name="Loy J.D."/>
            <person name="Barletta R."/>
            <person name="Reddy J."/>
        </authorList>
    </citation>
    <scope>NUCLEOTIDE SEQUENCE [LARGE SCALE GENOMIC DNA]</scope>
    <source>
        <strain evidence="2 3">NRRL B-14911</strain>
    </source>
</reference>